<keyword evidence="1" id="KW-0472">Membrane</keyword>
<keyword evidence="3" id="KW-1185">Reference proteome</keyword>
<reference evidence="2 3" key="1">
    <citation type="submission" date="2019-04" db="EMBL/GenBank/DDBJ databases">
        <title>Mesorhizobium composti sp. nov., isolated from compost.</title>
        <authorList>
            <person name="Lin S.-Y."/>
            <person name="Hameed A."/>
            <person name="Hsieh Y.-T."/>
            <person name="Young C.-C."/>
        </authorList>
    </citation>
    <scope>NUCLEOTIDE SEQUENCE [LARGE SCALE GENOMIC DNA]</scope>
    <source>
        <strain evidence="2 3">CC-YTH430</strain>
    </source>
</reference>
<organism evidence="2 3">
    <name type="scientific">Ollibium composti</name>
    <dbReference type="NCBI Taxonomy" id="2675109"/>
    <lineage>
        <taxon>Bacteria</taxon>
        <taxon>Pseudomonadati</taxon>
        <taxon>Pseudomonadota</taxon>
        <taxon>Alphaproteobacteria</taxon>
        <taxon>Hyphomicrobiales</taxon>
        <taxon>Phyllobacteriaceae</taxon>
        <taxon>Ollibium</taxon>
    </lineage>
</organism>
<dbReference type="Proteomes" id="UP000306441">
    <property type="component" value="Unassembled WGS sequence"/>
</dbReference>
<evidence type="ECO:0008006" key="4">
    <source>
        <dbReference type="Google" id="ProtNLM"/>
    </source>
</evidence>
<dbReference type="EMBL" id="SSNY01000016">
    <property type="protein sequence ID" value="THF54702.1"/>
    <property type="molecule type" value="Genomic_DNA"/>
</dbReference>
<sequence length="62" mass="6841">MPEPEEVPIHTQEPSGWHGHIGWFLRGFVAAALLFGAFLVYQDYSSSAVASHDDTRTIIVGK</sequence>
<proteinExistence type="predicted"/>
<evidence type="ECO:0000313" key="2">
    <source>
        <dbReference type="EMBL" id="THF54702.1"/>
    </source>
</evidence>
<comment type="caution">
    <text evidence="2">The sequence shown here is derived from an EMBL/GenBank/DDBJ whole genome shotgun (WGS) entry which is preliminary data.</text>
</comment>
<gene>
    <name evidence="2" type="ORF">E6C48_20715</name>
</gene>
<evidence type="ECO:0000313" key="3">
    <source>
        <dbReference type="Proteomes" id="UP000306441"/>
    </source>
</evidence>
<dbReference type="RefSeq" id="WP_136360093.1">
    <property type="nucleotide sequence ID" value="NZ_SSNY01000016.1"/>
</dbReference>
<keyword evidence="1" id="KW-1133">Transmembrane helix</keyword>
<protein>
    <recommendedName>
        <fullName evidence="4">HlyD family type I secretion periplasmic adaptor subunit</fullName>
    </recommendedName>
</protein>
<accession>A0ABY2Q255</accession>
<evidence type="ECO:0000256" key="1">
    <source>
        <dbReference type="SAM" id="Phobius"/>
    </source>
</evidence>
<name>A0ABY2Q255_9HYPH</name>
<feature type="transmembrane region" description="Helical" evidence="1">
    <location>
        <begin position="20"/>
        <end position="41"/>
    </location>
</feature>
<keyword evidence="1" id="KW-0812">Transmembrane</keyword>